<comment type="caution">
    <text evidence="3">The sequence shown here is derived from an EMBL/GenBank/DDBJ whole genome shotgun (WGS) entry which is preliminary data.</text>
</comment>
<keyword evidence="4" id="KW-1185">Reference proteome</keyword>
<organism evidence="3 4">
    <name type="scientific">Actinoplanes octamycinicus</name>
    <dbReference type="NCBI Taxonomy" id="135948"/>
    <lineage>
        <taxon>Bacteria</taxon>
        <taxon>Bacillati</taxon>
        <taxon>Actinomycetota</taxon>
        <taxon>Actinomycetes</taxon>
        <taxon>Micromonosporales</taxon>
        <taxon>Micromonosporaceae</taxon>
        <taxon>Actinoplanes</taxon>
    </lineage>
</organism>
<dbReference type="AlphaFoldDB" id="A0A7W7H1K3"/>
<accession>A0A7W7H1K3</accession>
<keyword evidence="2" id="KW-0472">Membrane</keyword>
<dbReference type="RefSeq" id="WP_185042448.1">
    <property type="nucleotide sequence ID" value="NZ_BAABFG010000005.1"/>
</dbReference>
<reference evidence="3 4" key="1">
    <citation type="submission" date="2020-08" db="EMBL/GenBank/DDBJ databases">
        <title>Sequencing the genomes of 1000 actinobacteria strains.</title>
        <authorList>
            <person name="Klenk H.-P."/>
        </authorList>
    </citation>
    <scope>NUCLEOTIDE SEQUENCE [LARGE SCALE GENOMIC DNA]</scope>
    <source>
        <strain evidence="3 4">DSM 45809</strain>
    </source>
</reference>
<sequence length="82" mass="9358">MDQWGRLENDNRRRIEQQRADQADYIRRYGGMEMPDVPKLPDPPPTKARAVVGAITLLGLNLMVFVLCGASVYVFFARMPHP</sequence>
<gene>
    <name evidence="3" type="ORF">BJY16_005486</name>
</gene>
<keyword evidence="2" id="KW-0812">Transmembrane</keyword>
<feature type="transmembrane region" description="Helical" evidence="2">
    <location>
        <begin position="50"/>
        <end position="76"/>
    </location>
</feature>
<evidence type="ECO:0000313" key="4">
    <source>
        <dbReference type="Proteomes" id="UP000546162"/>
    </source>
</evidence>
<evidence type="ECO:0000256" key="1">
    <source>
        <dbReference type="SAM" id="MobiDB-lite"/>
    </source>
</evidence>
<keyword evidence="2" id="KW-1133">Transmembrane helix</keyword>
<feature type="region of interest" description="Disordered" evidence="1">
    <location>
        <begin position="1"/>
        <end position="21"/>
    </location>
</feature>
<protein>
    <submittedName>
        <fullName evidence="3">Uncharacterized protein</fullName>
    </submittedName>
</protein>
<dbReference type="EMBL" id="JACHNB010000001">
    <property type="protein sequence ID" value="MBB4742027.1"/>
    <property type="molecule type" value="Genomic_DNA"/>
</dbReference>
<dbReference type="Proteomes" id="UP000546162">
    <property type="component" value="Unassembled WGS sequence"/>
</dbReference>
<proteinExistence type="predicted"/>
<evidence type="ECO:0000256" key="2">
    <source>
        <dbReference type="SAM" id="Phobius"/>
    </source>
</evidence>
<name>A0A7W7H1K3_9ACTN</name>
<evidence type="ECO:0000313" key="3">
    <source>
        <dbReference type="EMBL" id="MBB4742027.1"/>
    </source>
</evidence>